<gene>
    <name evidence="2" type="ORF">B0I35DRAFT_497443</name>
</gene>
<feature type="compositionally biased region" description="Polar residues" evidence="1">
    <location>
        <begin position="32"/>
        <end position="42"/>
    </location>
</feature>
<dbReference type="EMBL" id="JAGPNK010000003">
    <property type="protein sequence ID" value="KAH7324868.1"/>
    <property type="molecule type" value="Genomic_DNA"/>
</dbReference>
<sequence>MDFLKKAKSQVKGAVQDAHVLYNQYKQQTTVQDASHGYQSNGHGYHYPQADPRLSYAPQPGHQAPQTQSDFHWSPVQPQEHPVPPPSLPPPVRNPYQMNSLEQALPPIPNFNTQRSVNPGTPCPGHKASLTDVTQFYIFKPEILSHLQPTVAPDHFSVCQACFLAHVSPHERLASNFEMRNKAKPHPDAPRASFEKLTCDFALPSVGQIFFRECLPSQSVAPLLEYARRCRGLAACSGQVMTEPTRYYESRHGDGFGCCESCFESFVRCTAFERDMAARPPETNWYCDLGARGFLYRAYVGELRGPNPNFKLFSVKAKKRGALPSCPGVGIPIAPLGSPEPHFTYEAVGGKTGVFCQACYFDKVLGTSMEPHFHVYNRLEEQYYGNISCDLASQQSSFAMKAAIRSRDDEVWRRCMSGRENLPACSGIAGVDEESLLGEAPRWYCFSEFPSIEVCPFCYCATVEVLGASHLFAPVQRAPRSGIVRMCYLAEASDLTADPSDAKNFENTLVWRGTMLRNWLFHGYDWQGNFYGLQHVAKEIASWPPPCGSDRRAFKPINERKWYGNHFLAEGDENKIGISVCEECFTHYIKGSPLEWFVGVDLSDKTNSRHPDGFACNVPTRRTRDELDAACQEGNFLRFANYFARRRGCEARRQAIDNLCNEQAQRQRQDVAVLNMQNQMASINLMQQLNANMNSTIMGIGGSVAEAAAADHGQRYGNPTVGYGFLTPNGAAAAQAQVDASVRNRGQTGVSRADFKPSGSTWEDTQQVLALARAINVEWDAIK</sequence>
<dbReference type="Proteomes" id="UP000813444">
    <property type="component" value="Unassembled WGS sequence"/>
</dbReference>
<name>A0A8K0T398_9HYPO</name>
<dbReference type="AlphaFoldDB" id="A0A8K0T398"/>
<feature type="region of interest" description="Disordered" evidence="1">
    <location>
        <begin position="32"/>
        <end position="88"/>
    </location>
</feature>
<evidence type="ECO:0000256" key="1">
    <source>
        <dbReference type="SAM" id="MobiDB-lite"/>
    </source>
</evidence>
<evidence type="ECO:0000313" key="2">
    <source>
        <dbReference type="EMBL" id="KAH7324868.1"/>
    </source>
</evidence>
<dbReference type="OrthoDB" id="5324692at2759"/>
<comment type="caution">
    <text evidence="2">The sequence shown here is derived from an EMBL/GenBank/DDBJ whole genome shotgun (WGS) entry which is preliminary data.</text>
</comment>
<accession>A0A8K0T398</accession>
<proteinExistence type="predicted"/>
<keyword evidence="3" id="KW-1185">Reference proteome</keyword>
<evidence type="ECO:0008006" key="4">
    <source>
        <dbReference type="Google" id="ProtNLM"/>
    </source>
</evidence>
<organism evidence="2 3">
    <name type="scientific">Stachybotrys elegans</name>
    <dbReference type="NCBI Taxonomy" id="80388"/>
    <lineage>
        <taxon>Eukaryota</taxon>
        <taxon>Fungi</taxon>
        <taxon>Dikarya</taxon>
        <taxon>Ascomycota</taxon>
        <taxon>Pezizomycotina</taxon>
        <taxon>Sordariomycetes</taxon>
        <taxon>Hypocreomycetidae</taxon>
        <taxon>Hypocreales</taxon>
        <taxon>Stachybotryaceae</taxon>
        <taxon>Stachybotrys</taxon>
    </lineage>
</organism>
<reference evidence="2" key="1">
    <citation type="journal article" date="2021" name="Nat. Commun.">
        <title>Genetic determinants of endophytism in the Arabidopsis root mycobiome.</title>
        <authorList>
            <person name="Mesny F."/>
            <person name="Miyauchi S."/>
            <person name="Thiergart T."/>
            <person name="Pickel B."/>
            <person name="Atanasova L."/>
            <person name="Karlsson M."/>
            <person name="Huettel B."/>
            <person name="Barry K.W."/>
            <person name="Haridas S."/>
            <person name="Chen C."/>
            <person name="Bauer D."/>
            <person name="Andreopoulos W."/>
            <person name="Pangilinan J."/>
            <person name="LaButti K."/>
            <person name="Riley R."/>
            <person name="Lipzen A."/>
            <person name="Clum A."/>
            <person name="Drula E."/>
            <person name="Henrissat B."/>
            <person name="Kohler A."/>
            <person name="Grigoriev I.V."/>
            <person name="Martin F.M."/>
            <person name="Hacquard S."/>
        </authorList>
    </citation>
    <scope>NUCLEOTIDE SEQUENCE</scope>
    <source>
        <strain evidence="2">MPI-CAGE-CH-0235</strain>
    </source>
</reference>
<evidence type="ECO:0000313" key="3">
    <source>
        <dbReference type="Proteomes" id="UP000813444"/>
    </source>
</evidence>
<protein>
    <recommendedName>
        <fullName evidence="4">Integral membrane protein</fullName>
    </recommendedName>
</protein>